<protein>
    <submittedName>
        <fullName evidence="3">Carbohydrate ABC transporter substrate-binding protein (CUT1 family)</fullName>
    </submittedName>
</protein>
<dbReference type="InterPro" id="IPR050490">
    <property type="entry name" value="Bact_solute-bd_prot1"/>
</dbReference>
<dbReference type="Gene3D" id="3.40.190.10">
    <property type="entry name" value="Periplasmic binding protein-like II"/>
    <property type="match status" value="1"/>
</dbReference>
<dbReference type="PROSITE" id="PS51257">
    <property type="entry name" value="PROKAR_LIPOPROTEIN"/>
    <property type="match status" value="1"/>
</dbReference>
<sequence>MKRLLASLLCASMLLVSFAGCGSKEAAPSSTPETTPETPASSTEAETEPTGEGATIELWLHQNEAWNASHQTIADQYMSENPGQEIVIKTFPYSDFLSKIQTSLLSGGEGADIYEMWGGWALDFTGTGALAEVPADISATFENFYAPVLGAYTRDGKYYGVPLEFNIEYGGLLVNKKLFGEKGLEYPKTWADIEKIADATSSKDGEVMNLRGFDFVSEDNILYTFLAMILSSGGSYLTEDGKVDFTTPEAVDAMTTLVSYVRDKGYTNLDGITSGKEGYSFVYTDESMMDIVGPWAVADGSASYGLEYGTDYEYIALPPYKEPVKFAAETGWGLTVAESSDVKDAAWKYVAYFDSPEVLVKHNIACSQIPPRTEIVEMQEYKDGMPYAQPLLDILPAGQFIGPFNTTTIKENIDNIFTELCTTDNYPTIKDGLVALTDNLNTAFFG</sequence>
<feature type="region of interest" description="Disordered" evidence="1">
    <location>
        <begin position="25"/>
        <end position="51"/>
    </location>
</feature>
<keyword evidence="2" id="KW-0732">Signal</keyword>
<dbReference type="AlphaFoldDB" id="A0A9X8UHZ0"/>
<dbReference type="Pfam" id="PF01547">
    <property type="entry name" value="SBP_bac_1"/>
    <property type="match status" value="1"/>
</dbReference>
<evidence type="ECO:0000256" key="1">
    <source>
        <dbReference type="SAM" id="MobiDB-lite"/>
    </source>
</evidence>
<proteinExistence type="predicted"/>
<dbReference type="SUPFAM" id="SSF53850">
    <property type="entry name" value="Periplasmic binding protein-like II"/>
    <property type="match status" value="1"/>
</dbReference>
<evidence type="ECO:0000256" key="2">
    <source>
        <dbReference type="SAM" id="SignalP"/>
    </source>
</evidence>
<keyword evidence="4" id="KW-1185">Reference proteome</keyword>
<accession>A0A9X8UHZ0</accession>
<comment type="caution">
    <text evidence="3">The sequence shown here is derived from an EMBL/GenBank/DDBJ whole genome shotgun (WGS) entry which is preliminary data.</text>
</comment>
<dbReference type="InterPro" id="IPR006059">
    <property type="entry name" value="SBP"/>
</dbReference>
<feature type="chain" id="PRO_5040996605" evidence="2">
    <location>
        <begin position="20"/>
        <end position="446"/>
    </location>
</feature>
<gene>
    <name evidence="3" type="ORF">EDD78_11087</name>
</gene>
<reference evidence="3 4" key="1">
    <citation type="submission" date="2019-03" db="EMBL/GenBank/DDBJ databases">
        <title>Genomic Encyclopedia of Type Strains, Phase IV (KMG-IV): sequencing the most valuable type-strain genomes for metagenomic binning, comparative biology and taxonomic classification.</title>
        <authorList>
            <person name="Goeker M."/>
        </authorList>
    </citation>
    <scope>NUCLEOTIDE SEQUENCE [LARGE SCALE GENOMIC DNA]</scope>
    <source>
        <strain evidence="3 4">DSM 100433</strain>
    </source>
</reference>
<evidence type="ECO:0000313" key="4">
    <source>
        <dbReference type="Proteomes" id="UP000294682"/>
    </source>
</evidence>
<evidence type="ECO:0000313" key="3">
    <source>
        <dbReference type="EMBL" id="TCL42461.1"/>
    </source>
</evidence>
<organism evidence="3 4">
    <name type="scientific">Harryflintia acetispora</name>
    <dbReference type="NCBI Taxonomy" id="1849041"/>
    <lineage>
        <taxon>Bacteria</taxon>
        <taxon>Bacillati</taxon>
        <taxon>Bacillota</taxon>
        <taxon>Clostridia</taxon>
        <taxon>Eubacteriales</taxon>
        <taxon>Oscillospiraceae</taxon>
        <taxon>Harryflintia</taxon>
    </lineage>
</organism>
<dbReference type="PANTHER" id="PTHR43649">
    <property type="entry name" value="ARABINOSE-BINDING PROTEIN-RELATED"/>
    <property type="match status" value="1"/>
</dbReference>
<feature type="signal peptide" evidence="2">
    <location>
        <begin position="1"/>
        <end position="19"/>
    </location>
</feature>
<dbReference type="PANTHER" id="PTHR43649:SF12">
    <property type="entry name" value="DIACETYLCHITOBIOSE BINDING PROTEIN DASA"/>
    <property type="match status" value="1"/>
</dbReference>
<name>A0A9X8UHZ0_9FIRM</name>
<dbReference type="EMBL" id="SLUK01000010">
    <property type="protein sequence ID" value="TCL42461.1"/>
    <property type="molecule type" value="Genomic_DNA"/>
</dbReference>
<dbReference type="RefSeq" id="WP_132084984.1">
    <property type="nucleotide sequence ID" value="NZ_SLUK01000010.1"/>
</dbReference>
<dbReference type="Proteomes" id="UP000294682">
    <property type="component" value="Unassembled WGS sequence"/>
</dbReference>